<gene>
    <name evidence="2" type="ORF">BS1321_17385</name>
</gene>
<dbReference type="Pfam" id="PF00583">
    <property type="entry name" value="Acetyltransf_1"/>
    <property type="match status" value="1"/>
</dbReference>
<evidence type="ECO:0000313" key="2">
    <source>
        <dbReference type="EMBL" id="ASS95523.1"/>
    </source>
</evidence>
<dbReference type="AlphaFoldDB" id="A0A223EJY0"/>
<name>A0A223EJY0_9BACI</name>
<accession>A0A223EJY0</accession>
<organism evidence="2 3">
    <name type="scientific">Peribacillus simplex NBRC 15720 = DSM 1321</name>
    <dbReference type="NCBI Taxonomy" id="1349754"/>
    <lineage>
        <taxon>Bacteria</taxon>
        <taxon>Bacillati</taxon>
        <taxon>Bacillota</taxon>
        <taxon>Bacilli</taxon>
        <taxon>Bacillales</taxon>
        <taxon>Bacillaceae</taxon>
        <taxon>Peribacillus</taxon>
    </lineage>
</organism>
<dbReference type="Gene3D" id="3.40.630.30">
    <property type="match status" value="1"/>
</dbReference>
<dbReference type="InterPro" id="IPR000182">
    <property type="entry name" value="GNAT_dom"/>
</dbReference>
<evidence type="ECO:0000259" key="1">
    <source>
        <dbReference type="Pfam" id="PF00583"/>
    </source>
</evidence>
<dbReference type="GO" id="GO:0016747">
    <property type="term" value="F:acyltransferase activity, transferring groups other than amino-acyl groups"/>
    <property type="evidence" value="ECO:0007669"/>
    <property type="project" value="InterPro"/>
</dbReference>
<sequence>MKIAKKQKMIEAYEHSAKYYAYYVCLLDDTELIGWVLIDKGYDFLNGNQVGWISDLYVKAQYRDNGYAKLLMEEAFNEFIMIHQILIMEVNL</sequence>
<evidence type="ECO:0000313" key="3">
    <source>
        <dbReference type="Proteomes" id="UP000214618"/>
    </source>
</evidence>
<dbReference type="SUPFAM" id="SSF55729">
    <property type="entry name" value="Acyl-CoA N-acyltransferases (Nat)"/>
    <property type="match status" value="1"/>
</dbReference>
<dbReference type="CDD" id="cd04301">
    <property type="entry name" value="NAT_SF"/>
    <property type="match status" value="1"/>
</dbReference>
<dbReference type="EMBL" id="CP017704">
    <property type="protein sequence ID" value="ASS95523.1"/>
    <property type="molecule type" value="Genomic_DNA"/>
</dbReference>
<reference evidence="2 3" key="1">
    <citation type="submission" date="2016-10" db="EMBL/GenBank/DDBJ databases">
        <title>The whole genome sequencing and assembly of Bacillus simplex DSM 1321 strain.</title>
        <authorList>
            <person name="Park M.-K."/>
            <person name="Lee Y.-J."/>
            <person name="Yi H."/>
            <person name="Bahn Y.-S."/>
            <person name="Kim J.F."/>
            <person name="Lee D.-W."/>
        </authorList>
    </citation>
    <scope>NUCLEOTIDE SEQUENCE [LARGE SCALE GENOMIC DNA]</scope>
    <source>
        <strain evidence="2 3">DSM 1321</strain>
    </source>
</reference>
<dbReference type="Proteomes" id="UP000214618">
    <property type="component" value="Chromosome"/>
</dbReference>
<proteinExistence type="predicted"/>
<dbReference type="InterPro" id="IPR016181">
    <property type="entry name" value="Acyl_CoA_acyltransferase"/>
</dbReference>
<protein>
    <recommendedName>
        <fullName evidence="1">N-acetyltransferase domain-containing protein</fullName>
    </recommendedName>
</protein>
<feature type="domain" description="N-acetyltransferase" evidence="1">
    <location>
        <begin position="17"/>
        <end position="76"/>
    </location>
</feature>